<evidence type="ECO:0000313" key="2">
    <source>
        <dbReference type="EMBL" id="ELU37090.1"/>
    </source>
</evidence>
<protein>
    <submittedName>
        <fullName evidence="2">Uncharacterized protein</fullName>
    </submittedName>
</protein>
<dbReference type="AlphaFoldDB" id="L8WGJ7"/>
<reference evidence="2 3" key="1">
    <citation type="journal article" date="2013" name="Nat. Commun.">
        <title>The evolution and pathogenic mechanisms of the rice sheath blight pathogen.</title>
        <authorList>
            <person name="Zheng A."/>
            <person name="Lin R."/>
            <person name="Xu L."/>
            <person name="Qin P."/>
            <person name="Tang C."/>
            <person name="Ai P."/>
            <person name="Zhang D."/>
            <person name="Liu Y."/>
            <person name="Sun Z."/>
            <person name="Feng H."/>
            <person name="Wang Y."/>
            <person name="Chen Y."/>
            <person name="Liang X."/>
            <person name="Fu R."/>
            <person name="Li Q."/>
            <person name="Zhang J."/>
            <person name="Yu X."/>
            <person name="Xie Z."/>
            <person name="Ding L."/>
            <person name="Guan P."/>
            <person name="Tang J."/>
            <person name="Liang Y."/>
            <person name="Wang S."/>
            <person name="Deng Q."/>
            <person name="Li S."/>
            <person name="Zhu J."/>
            <person name="Wang L."/>
            <person name="Liu H."/>
            <person name="Li P."/>
        </authorList>
    </citation>
    <scope>NUCLEOTIDE SEQUENCE [LARGE SCALE GENOMIC DNA]</scope>
    <source>
        <strain evidence="3">AG-1 IA</strain>
    </source>
</reference>
<dbReference type="Proteomes" id="UP000011668">
    <property type="component" value="Unassembled WGS sequence"/>
</dbReference>
<comment type="caution">
    <text evidence="2">The sequence shown here is derived from an EMBL/GenBank/DDBJ whole genome shotgun (WGS) entry which is preliminary data.</text>
</comment>
<evidence type="ECO:0000256" key="1">
    <source>
        <dbReference type="SAM" id="MobiDB-lite"/>
    </source>
</evidence>
<dbReference type="EMBL" id="AFRT01002870">
    <property type="protein sequence ID" value="ELU37090.1"/>
    <property type="molecule type" value="Genomic_DNA"/>
</dbReference>
<name>L8WGJ7_THACA</name>
<evidence type="ECO:0000313" key="3">
    <source>
        <dbReference type="Proteomes" id="UP000011668"/>
    </source>
</evidence>
<keyword evidence="3" id="KW-1185">Reference proteome</keyword>
<feature type="compositionally biased region" description="Polar residues" evidence="1">
    <location>
        <begin position="106"/>
        <end position="121"/>
    </location>
</feature>
<proteinExistence type="predicted"/>
<organism evidence="2 3">
    <name type="scientific">Thanatephorus cucumeris (strain AG1-IA)</name>
    <name type="common">Rice sheath blight fungus</name>
    <name type="synonym">Rhizoctonia solani</name>
    <dbReference type="NCBI Taxonomy" id="983506"/>
    <lineage>
        <taxon>Eukaryota</taxon>
        <taxon>Fungi</taxon>
        <taxon>Dikarya</taxon>
        <taxon>Basidiomycota</taxon>
        <taxon>Agaricomycotina</taxon>
        <taxon>Agaricomycetes</taxon>
        <taxon>Cantharellales</taxon>
        <taxon>Ceratobasidiaceae</taxon>
        <taxon>Rhizoctonia</taxon>
        <taxon>Rhizoctonia solani AG-1</taxon>
    </lineage>
</organism>
<gene>
    <name evidence="2" type="ORF">AG1IA_08876</name>
</gene>
<dbReference type="HOGENOM" id="CLU_1489963_0_0_1"/>
<accession>L8WGJ7</accession>
<feature type="region of interest" description="Disordered" evidence="1">
    <location>
        <begin position="86"/>
        <end position="121"/>
    </location>
</feature>
<sequence>MRFAVDGMGVAVVGGGSHGELIKMEISWDICKQMGRATHVVSEWQGWWLGETVASGQELPRSGVMTLSTEYQSAFDNRIIQNTKSTFETQHRHGHRRSGSSPGPYLTTQIPNPQRPRLNSGNFLPTKSRHCLYLQTQYHKRSLSITIPVGSSQINPEITSKYFKSSRLQVGGLASAEVVLS</sequence>